<dbReference type="EMBL" id="LJSN01000002">
    <property type="protein sequence ID" value="PNE40250.1"/>
    <property type="molecule type" value="Genomic_DNA"/>
</dbReference>
<dbReference type="Proteomes" id="UP000236047">
    <property type="component" value="Unassembled WGS sequence"/>
</dbReference>
<feature type="region of interest" description="Disordered" evidence="1">
    <location>
        <begin position="49"/>
        <end position="113"/>
    </location>
</feature>
<dbReference type="RefSeq" id="WP_143179586.1">
    <property type="nucleotide sequence ID" value="NZ_LJSN01000002.1"/>
</dbReference>
<evidence type="ECO:0000313" key="2">
    <source>
        <dbReference type="EMBL" id="PNE40250.1"/>
    </source>
</evidence>
<evidence type="ECO:0000256" key="1">
    <source>
        <dbReference type="SAM" id="MobiDB-lite"/>
    </source>
</evidence>
<name>A0A2N8PGW4_STRNR</name>
<organism evidence="2 3">
    <name type="scientific">Streptomyces noursei</name>
    <name type="common">Streptomyces albulus</name>
    <dbReference type="NCBI Taxonomy" id="1971"/>
    <lineage>
        <taxon>Bacteria</taxon>
        <taxon>Bacillati</taxon>
        <taxon>Actinomycetota</taxon>
        <taxon>Actinomycetes</taxon>
        <taxon>Kitasatosporales</taxon>
        <taxon>Streptomycetaceae</taxon>
        <taxon>Streptomyces</taxon>
    </lineage>
</organism>
<feature type="compositionally biased region" description="Basic and acidic residues" evidence="1">
    <location>
        <begin position="77"/>
        <end position="86"/>
    </location>
</feature>
<sequence length="149" mass="15002">MVTARSPLGMRRTRRSAGPVRLLCLFAALLALVLMHGLGAESGAGHLSAPVAEAGLPPSAGKVTVATAPGGSVADPGQRHDERPDGHPSGSCLSGQPPQGAGLTAPHQSPLDRCAAAPTTRIQRAVEAHATQSMTPSQAATARTAVLLI</sequence>
<comment type="caution">
    <text evidence="2">The sequence shown here is derived from an EMBL/GenBank/DDBJ whole genome shotgun (WGS) entry which is preliminary data.</text>
</comment>
<proteinExistence type="predicted"/>
<evidence type="ECO:0000313" key="3">
    <source>
        <dbReference type="Proteomes" id="UP000236047"/>
    </source>
</evidence>
<reference evidence="3" key="1">
    <citation type="submission" date="2015-09" db="EMBL/GenBank/DDBJ databases">
        <authorList>
            <person name="Graham D.E."/>
            <person name="Mahan K.M."/>
            <person name="Klingeman D.M."/>
            <person name="Fida T."/>
            <person name="Giannone R.J."/>
            <person name="Hettich R.L."/>
            <person name="Parry R.J."/>
            <person name="Spain J.C."/>
        </authorList>
    </citation>
    <scope>NUCLEOTIDE SEQUENCE [LARGE SCALE GENOMIC DNA]</scope>
    <source>
        <strain evidence="3">JCM 4701</strain>
    </source>
</reference>
<gene>
    <name evidence="2" type="ORF">AOB60_04490</name>
</gene>
<dbReference type="AlphaFoldDB" id="A0A2N8PGW4"/>
<protein>
    <submittedName>
        <fullName evidence="2">Uncharacterized protein</fullName>
    </submittedName>
</protein>
<accession>A0A2N8PGW4</accession>
<keyword evidence="3" id="KW-1185">Reference proteome</keyword>